<dbReference type="PANTHER" id="PTHR31635:SF196">
    <property type="entry name" value="REVERSE TRANSCRIPTASE DOMAIN-CONTAINING PROTEIN-RELATED"/>
    <property type="match status" value="1"/>
</dbReference>
<reference evidence="3" key="1">
    <citation type="journal article" date="2005" name="Nature">
        <title>The map-based sequence of the rice genome.</title>
        <authorList>
            <consortium name="International rice genome sequencing project (IRGSP)"/>
            <person name="Matsumoto T."/>
            <person name="Wu J."/>
            <person name="Kanamori H."/>
            <person name="Katayose Y."/>
            <person name="Fujisawa M."/>
            <person name="Namiki N."/>
            <person name="Mizuno H."/>
            <person name="Yamamoto K."/>
            <person name="Antonio B.A."/>
            <person name="Baba T."/>
            <person name="Sakata K."/>
            <person name="Nagamura Y."/>
            <person name="Aoki H."/>
            <person name="Arikawa K."/>
            <person name="Arita K."/>
            <person name="Bito T."/>
            <person name="Chiden Y."/>
            <person name="Fujitsuka N."/>
            <person name="Fukunaka R."/>
            <person name="Hamada M."/>
            <person name="Harada C."/>
            <person name="Hayashi A."/>
            <person name="Hijishita S."/>
            <person name="Honda M."/>
            <person name="Hosokawa S."/>
            <person name="Ichikawa Y."/>
            <person name="Idonuma A."/>
            <person name="Iijima M."/>
            <person name="Ikeda M."/>
            <person name="Ikeno M."/>
            <person name="Ito K."/>
            <person name="Ito S."/>
            <person name="Ito T."/>
            <person name="Ito Y."/>
            <person name="Ito Y."/>
            <person name="Iwabuchi A."/>
            <person name="Kamiya K."/>
            <person name="Karasawa W."/>
            <person name="Kurita K."/>
            <person name="Katagiri S."/>
            <person name="Kikuta A."/>
            <person name="Kobayashi H."/>
            <person name="Kobayashi N."/>
            <person name="Machita K."/>
            <person name="Maehara T."/>
            <person name="Masukawa M."/>
            <person name="Mizubayashi T."/>
            <person name="Mukai Y."/>
            <person name="Nagasaki H."/>
            <person name="Nagata Y."/>
            <person name="Naito S."/>
            <person name="Nakashima M."/>
            <person name="Nakama Y."/>
            <person name="Nakamichi Y."/>
            <person name="Nakamura M."/>
            <person name="Meguro A."/>
            <person name="Negishi M."/>
            <person name="Ohta I."/>
            <person name="Ohta T."/>
            <person name="Okamoto M."/>
            <person name="Ono N."/>
            <person name="Saji S."/>
            <person name="Sakaguchi M."/>
            <person name="Sakai K."/>
            <person name="Shibata M."/>
            <person name="Shimokawa T."/>
            <person name="Song J."/>
            <person name="Takazaki Y."/>
            <person name="Terasawa K."/>
            <person name="Tsugane M."/>
            <person name="Tsuji K."/>
            <person name="Ueda S."/>
            <person name="Waki K."/>
            <person name="Yamagata H."/>
            <person name="Yamamoto M."/>
            <person name="Yamamoto S."/>
            <person name="Yamane H."/>
            <person name="Yoshiki S."/>
            <person name="Yoshihara R."/>
            <person name="Yukawa K."/>
            <person name="Zhong H."/>
            <person name="Yano M."/>
            <person name="Yuan Q."/>
            <person name="Ouyang S."/>
            <person name="Liu J."/>
            <person name="Jones K.M."/>
            <person name="Gansberger K."/>
            <person name="Moffat K."/>
            <person name="Hill J."/>
            <person name="Bera J."/>
            <person name="Fadrosh D."/>
            <person name="Jin S."/>
            <person name="Johri S."/>
            <person name="Kim M."/>
            <person name="Overton L."/>
            <person name="Reardon M."/>
            <person name="Tsitrin T."/>
            <person name="Vuong H."/>
            <person name="Weaver B."/>
            <person name="Ciecko A."/>
            <person name="Tallon L."/>
            <person name="Jackson J."/>
            <person name="Pai G."/>
            <person name="Aken S.V."/>
            <person name="Utterback T."/>
            <person name="Reidmuller S."/>
            <person name="Feldblyum T."/>
            <person name="Hsiao J."/>
            <person name="Zismann V."/>
            <person name="Iobst S."/>
            <person name="de Vazeille A.R."/>
            <person name="Buell C.R."/>
            <person name="Ying K."/>
            <person name="Li Y."/>
            <person name="Lu T."/>
            <person name="Huang Y."/>
            <person name="Zhao Q."/>
            <person name="Feng Q."/>
            <person name="Zhang L."/>
            <person name="Zhu J."/>
            <person name="Weng Q."/>
            <person name="Mu J."/>
            <person name="Lu Y."/>
            <person name="Fan D."/>
            <person name="Liu Y."/>
            <person name="Guan J."/>
            <person name="Zhang Y."/>
            <person name="Yu S."/>
            <person name="Liu X."/>
            <person name="Zhang Y."/>
            <person name="Hong G."/>
            <person name="Han B."/>
            <person name="Choisne N."/>
            <person name="Demange N."/>
            <person name="Orjeda G."/>
            <person name="Samain S."/>
            <person name="Cattolico L."/>
            <person name="Pelletier E."/>
            <person name="Couloux A."/>
            <person name="Segurens B."/>
            <person name="Wincker P."/>
            <person name="D'Hont A."/>
            <person name="Scarpelli C."/>
            <person name="Weissenbach J."/>
            <person name="Salanoubat M."/>
            <person name="Quetier F."/>
            <person name="Yu Y."/>
            <person name="Kim H.R."/>
            <person name="Rambo T."/>
            <person name="Currie J."/>
            <person name="Collura K."/>
            <person name="Luo M."/>
            <person name="Yang T."/>
            <person name="Ammiraju J.S.S."/>
            <person name="Engler F."/>
            <person name="Soderlund C."/>
            <person name="Wing R.A."/>
            <person name="Palmer L.E."/>
            <person name="de la Bastide M."/>
            <person name="Spiegel L."/>
            <person name="Nascimento L."/>
            <person name="Zutavern T."/>
            <person name="O'Shaughnessy A."/>
            <person name="Dike S."/>
            <person name="Dedhia N."/>
            <person name="Preston R."/>
            <person name="Balija V."/>
            <person name="McCombie W.R."/>
            <person name="Chow T."/>
            <person name="Chen H."/>
            <person name="Chung M."/>
            <person name="Chen C."/>
            <person name="Shaw J."/>
            <person name="Wu H."/>
            <person name="Hsiao K."/>
            <person name="Chao Y."/>
            <person name="Chu M."/>
            <person name="Cheng C."/>
            <person name="Hour A."/>
            <person name="Lee P."/>
            <person name="Lin S."/>
            <person name="Lin Y."/>
            <person name="Liou J."/>
            <person name="Liu S."/>
            <person name="Hsing Y."/>
            <person name="Raghuvanshi S."/>
            <person name="Mohanty A."/>
            <person name="Bharti A.K."/>
            <person name="Gaur A."/>
            <person name="Gupta V."/>
            <person name="Kumar D."/>
            <person name="Ravi V."/>
            <person name="Vij S."/>
            <person name="Kapur A."/>
            <person name="Khurana P."/>
            <person name="Khurana P."/>
            <person name="Khurana J.P."/>
            <person name="Tyagi A.K."/>
            <person name="Gaikwad K."/>
            <person name="Singh A."/>
            <person name="Dalal V."/>
            <person name="Srivastava S."/>
            <person name="Dixit A."/>
            <person name="Pal A.K."/>
            <person name="Ghazi I.A."/>
            <person name="Yadav M."/>
            <person name="Pandit A."/>
            <person name="Bhargava A."/>
            <person name="Sureshbabu K."/>
            <person name="Batra K."/>
            <person name="Sharma T.R."/>
            <person name="Mohapatra T."/>
            <person name="Singh N.K."/>
            <person name="Messing J."/>
            <person name="Nelson A.B."/>
            <person name="Fuks G."/>
            <person name="Kavchok S."/>
            <person name="Keizer G."/>
            <person name="Linton E."/>
            <person name="Llaca V."/>
            <person name="Song R."/>
            <person name="Tanyolac B."/>
            <person name="Young S."/>
            <person name="Ho-Il K."/>
            <person name="Hahn J.H."/>
            <person name="Sangsakoo G."/>
            <person name="Vanavichit A."/>
            <person name="de Mattos Luiz.A.T."/>
            <person name="Zimmer P.D."/>
            <person name="Malone G."/>
            <person name="Dellagostin O."/>
            <person name="de Oliveira A.C."/>
            <person name="Bevan M."/>
            <person name="Bancroft I."/>
            <person name="Minx P."/>
            <person name="Cordum H."/>
            <person name="Wilson R."/>
            <person name="Cheng Z."/>
            <person name="Jin W."/>
            <person name="Jiang J."/>
            <person name="Leong S.A."/>
            <person name="Iwama H."/>
            <person name="Gojobori T."/>
            <person name="Itoh T."/>
            <person name="Niimura Y."/>
            <person name="Fujii Y."/>
            <person name="Habara T."/>
            <person name="Sakai H."/>
            <person name="Sato Y."/>
            <person name="Wilson G."/>
            <person name="Kumar K."/>
            <person name="McCouch S."/>
            <person name="Juretic N."/>
            <person name="Hoen D."/>
            <person name="Wright S."/>
            <person name="Bruskiewich R."/>
            <person name="Bureau T."/>
            <person name="Miyao A."/>
            <person name="Hirochika H."/>
            <person name="Nishikawa T."/>
            <person name="Kadowaki K."/>
            <person name="Sugiura M."/>
            <person name="Burr B."/>
            <person name="Sasaki T."/>
        </authorList>
    </citation>
    <scope>NUCLEOTIDE SEQUENCE [LARGE SCALE GENOMIC DNA]</scope>
    <source>
        <strain evidence="3">cv. Nipponbare</strain>
    </source>
</reference>
<feature type="coiled-coil region" evidence="1">
    <location>
        <begin position="107"/>
        <end position="134"/>
    </location>
</feature>
<evidence type="ECO:0000313" key="2">
    <source>
        <dbReference type="EMBL" id="AAM08500.1"/>
    </source>
</evidence>
<evidence type="ECO:0000313" key="3">
    <source>
        <dbReference type="Proteomes" id="UP000000763"/>
    </source>
</evidence>
<dbReference type="AlphaFoldDB" id="A0A5S6RBV1"/>
<keyword evidence="1" id="KW-0175">Coiled coil</keyword>
<dbReference type="PANTHER" id="PTHR31635">
    <property type="entry name" value="REVERSE TRANSCRIPTASE DOMAIN-CONTAINING PROTEIN-RELATED"/>
    <property type="match status" value="1"/>
</dbReference>
<organism evidence="2 3">
    <name type="scientific">Oryza sativa subsp. japonica</name>
    <name type="common">Rice</name>
    <dbReference type="NCBI Taxonomy" id="39947"/>
    <lineage>
        <taxon>Eukaryota</taxon>
        <taxon>Viridiplantae</taxon>
        <taxon>Streptophyta</taxon>
        <taxon>Embryophyta</taxon>
        <taxon>Tracheophyta</taxon>
        <taxon>Spermatophyta</taxon>
        <taxon>Magnoliopsida</taxon>
        <taxon>Liliopsida</taxon>
        <taxon>Poales</taxon>
        <taxon>Poaceae</taxon>
        <taxon>BOP clade</taxon>
        <taxon>Oryzoideae</taxon>
        <taxon>Oryzeae</taxon>
        <taxon>Oryzinae</taxon>
        <taxon>Oryza</taxon>
        <taxon>Oryza sativa</taxon>
    </lineage>
</organism>
<proteinExistence type="predicted"/>
<gene>
    <name evidence="2" type="primary">OSJNBa0015O22.2</name>
</gene>
<dbReference type="Proteomes" id="UP000000763">
    <property type="component" value="Chromosome 10"/>
</dbReference>
<name>A0A5S6RBV1_ORYSJ</name>
<evidence type="ECO:0000256" key="1">
    <source>
        <dbReference type="SAM" id="Coils"/>
    </source>
</evidence>
<protein>
    <submittedName>
        <fullName evidence="2">Retroelement</fullName>
    </submittedName>
</protein>
<dbReference type="EMBL" id="AC068654">
    <property type="protein sequence ID" value="AAM08500.1"/>
    <property type="molecule type" value="Genomic_DNA"/>
</dbReference>
<reference evidence="3" key="2">
    <citation type="journal article" date="2008" name="Nucleic Acids Res.">
        <title>The rice annotation project database (RAP-DB): 2008 update.</title>
        <authorList>
            <consortium name="The rice annotation project (RAP)"/>
        </authorList>
    </citation>
    <scope>GENOME REANNOTATION</scope>
    <source>
        <strain evidence="3">cv. Nipponbare</strain>
    </source>
</reference>
<sequence>MAKTMEQRRRGTENRADLTKPKASWANDSLTRVGSDHNPILVELENQITPSGPKSFKFEKGWIQQEGFKAWIIDIWPERRKKHILDHWKCQRYILRRKMRGWAMNKKKEINKEKEELISQIQKIDEEVEKKELTCEEWGHRYELEGALNQIFISEEIYWQGRSGEKWMLEGDANAAFFHGVANGRKRKTTIRSLEGEEGPIENADELKEHIYGFYKKLFGMELPPKFCLSHNMWEGRGRLSSEDNIELTKPFSMEEIEGALREMKTNTAPGPDGFSVSFYKEFWPQVM</sequence>
<accession>A0A5S6RBV1</accession>